<sequence>RSLYNQLTAENSHEKFDERRITMLKSQVIQLERQVLLMSESLSSRSEVLLEVENALSCLVDKWRYYIAVDVKGPEVGVQRADITQMVHTAESARIKLYKSIENSTTEKLNRTAILLDDFIKPGCQGEITLLDIASGKLDHLNLKHVGKLETKLASLYKELIGLYELMNEGDRTNLDNHYASSSHVTNVARDRLGNQILKSCALMKDCCGDLTSLSLLYPAAPWPPFKRSAVKDITLESVLKALPPLPRGRTADVHKTLEALVKAVNYKHHMMEQQVKALKDDVKFHKSVYNLQLSYIESLFHAMKEGYEYLERSTDEVIVTPLKEILEAYSDLKETASEEALKNFLTNFEHSFEKIDHAVNKLSLHQENGTATFSQFGEEFYQQLDILVKKCQSDRDKAALEKEEVREQVRKSEDALQKYLTEQEYKYKDRSALDVEECSENISTHRQDVLIYVKDKDKDESIKKDDNIVVVESTLQDSVLKEFEQSLRHSSVSATVPVRKPWNDSTVVDEPAVDEVVSVDNDSLPPQGNSQIATNKAKKKKPKNYVPNTFVPNRTLELRRSGSMSKLDEAGLKPKKPPFLPKMNRPSSSSDSVNDDNDVDIKSVIHSDRSRSDSRTRPRSRDGSDRVVVRSTTQRSNSKSRKS</sequence>
<dbReference type="AlphaFoldDB" id="A0AA88YF11"/>
<feature type="compositionally biased region" description="Basic and acidic residues" evidence="2">
    <location>
        <begin position="600"/>
        <end position="629"/>
    </location>
</feature>
<evidence type="ECO:0000256" key="1">
    <source>
        <dbReference type="SAM" id="Coils"/>
    </source>
</evidence>
<evidence type="ECO:0000313" key="4">
    <source>
        <dbReference type="Proteomes" id="UP001186944"/>
    </source>
</evidence>
<dbReference type="EMBL" id="VSWD01000007">
    <property type="protein sequence ID" value="KAK3098152.1"/>
    <property type="molecule type" value="Genomic_DNA"/>
</dbReference>
<dbReference type="Proteomes" id="UP001186944">
    <property type="component" value="Unassembled WGS sequence"/>
</dbReference>
<feature type="compositionally biased region" description="Polar residues" evidence="2">
    <location>
        <begin position="521"/>
        <end position="535"/>
    </location>
</feature>
<gene>
    <name evidence="3" type="ORF">FSP39_016676</name>
</gene>
<feature type="compositionally biased region" description="Basic and acidic residues" evidence="2">
    <location>
        <begin position="557"/>
        <end position="573"/>
    </location>
</feature>
<protein>
    <submittedName>
        <fullName evidence="3">Uncharacterized protein</fullName>
    </submittedName>
</protein>
<name>A0AA88YF11_PINIB</name>
<organism evidence="3 4">
    <name type="scientific">Pinctada imbricata</name>
    <name type="common">Atlantic pearl-oyster</name>
    <name type="synonym">Pinctada martensii</name>
    <dbReference type="NCBI Taxonomy" id="66713"/>
    <lineage>
        <taxon>Eukaryota</taxon>
        <taxon>Metazoa</taxon>
        <taxon>Spiralia</taxon>
        <taxon>Lophotrochozoa</taxon>
        <taxon>Mollusca</taxon>
        <taxon>Bivalvia</taxon>
        <taxon>Autobranchia</taxon>
        <taxon>Pteriomorphia</taxon>
        <taxon>Pterioida</taxon>
        <taxon>Pterioidea</taxon>
        <taxon>Pteriidae</taxon>
        <taxon>Pinctada</taxon>
    </lineage>
</organism>
<comment type="caution">
    <text evidence="3">The sequence shown here is derived from an EMBL/GenBank/DDBJ whole genome shotgun (WGS) entry which is preliminary data.</text>
</comment>
<feature type="region of interest" description="Disordered" evidence="2">
    <location>
        <begin position="519"/>
        <end position="644"/>
    </location>
</feature>
<proteinExistence type="predicted"/>
<keyword evidence="1" id="KW-0175">Coiled coil</keyword>
<evidence type="ECO:0000313" key="3">
    <source>
        <dbReference type="EMBL" id="KAK3098152.1"/>
    </source>
</evidence>
<accession>A0AA88YF11</accession>
<evidence type="ECO:0000256" key="2">
    <source>
        <dbReference type="SAM" id="MobiDB-lite"/>
    </source>
</evidence>
<feature type="coiled-coil region" evidence="1">
    <location>
        <begin position="389"/>
        <end position="423"/>
    </location>
</feature>
<feature type="non-terminal residue" evidence="3">
    <location>
        <position position="1"/>
    </location>
</feature>
<reference evidence="3" key="1">
    <citation type="submission" date="2019-08" db="EMBL/GenBank/DDBJ databases">
        <title>The improved chromosome-level genome for the pearl oyster Pinctada fucata martensii using PacBio sequencing and Hi-C.</title>
        <authorList>
            <person name="Zheng Z."/>
        </authorList>
    </citation>
    <scope>NUCLEOTIDE SEQUENCE</scope>
    <source>
        <strain evidence="3">ZZ-2019</strain>
        <tissue evidence="3">Adductor muscle</tissue>
    </source>
</reference>
<keyword evidence="4" id="KW-1185">Reference proteome</keyword>